<protein>
    <submittedName>
        <fullName evidence="8">Teichuronic acid biosynthesis protein TuaB</fullName>
    </submittedName>
</protein>
<feature type="transmembrane region" description="Helical" evidence="7">
    <location>
        <begin position="359"/>
        <end position="378"/>
    </location>
</feature>
<dbReference type="Pfam" id="PF13440">
    <property type="entry name" value="Polysacc_synt_3"/>
    <property type="match status" value="1"/>
</dbReference>
<evidence type="ECO:0000313" key="9">
    <source>
        <dbReference type="Proteomes" id="UP000050786"/>
    </source>
</evidence>
<evidence type="ECO:0000256" key="1">
    <source>
        <dbReference type="ARBA" id="ARBA00004651"/>
    </source>
</evidence>
<dbReference type="EMBL" id="CYPS01000010">
    <property type="protein sequence ID" value="CUH41936.1"/>
    <property type="molecule type" value="Genomic_DNA"/>
</dbReference>
<keyword evidence="6 7" id="KW-0472">Membrane</keyword>
<dbReference type="GO" id="GO:0005886">
    <property type="term" value="C:plasma membrane"/>
    <property type="evidence" value="ECO:0007669"/>
    <property type="project" value="UniProtKB-SubCell"/>
</dbReference>
<reference evidence="9" key="1">
    <citation type="submission" date="2015-09" db="EMBL/GenBank/DDBJ databases">
        <authorList>
            <person name="Rodrigo-Torres L."/>
            <person name="Arahal D.R."/>
        </authorList>
    </citation>
    <scope>NUCLEOTIDE SEQUENCE [LARGE SCALE GENOMIC DNA]</scope>
    <source>
        <strain evidence="9">CECT 4293</strain>
    </source>
</reference>
<feature type="transmembrane region" description="Helical" evidence="7">
    <location>
        <begin position="173"/>
        <end position="193"/>
    </location>
</feature>
<evidence type="ECO:0000256" key="2">
    <source>
        <dbReference type="ARBA" id="ARBA00007430"/>
    </source>
</evidence>
<evidence type="ECO:0000256" key="4">
    <source>
        <dbReference type="ARBA" id="ARBA00022692"/>
    </source>
</evidence>
<feature type="transmembrane region" description="Helical" evidence="7">
    <location>
        <begin position="292"/>
        <end position="311"/>
    </location>
</feature>
<evidence type="ECO:0000256" key="5">
    <source>
        <dbReference type="ARBA" id="ARBA00022989"/>
    </source>
</evidence>
<accession>A0A0P1EIW4</accession>
<dbReference type="AlphaFoldDB" id="A0A0P1EIW4"/>
<feature type="transmembrane region" description="Helical" evidence="7">
    <location>
        <begin position="20"/>
        <end position="39"/>
    </location>
</feature>
<feature type="transmembrane region" description="Helical" evidence="7">
    <location>
        <begin position="384"/>
        <end position="403"/>
    </location>
</feature>
<evidence type="ECO:0000256" key="6">
    <source>
        <dbReference type="ARBA" id="ARBA00023136"/>
    </source>
</evidence>
<keyword evidence="9" id="KW-1185">Reference proteome</keyword>
<sequence length="488" mass="52667">MTKSTKNADTALRGGVWTTVSKIFTQLTQFAIFLVAVRLMSPAEFGVFTLAAAMVVILTKVSMAGWSEYIMQWHGPEDRIRETLFVAILCGFTSAAMGVLSGSAIGGMVSDPVAKPLFQVLSVGMFFTSMGAAYNGVLVRQDRLTAAALITPIADVANLAFAIWALYQGFGVMALAWGRLCGAVIWSISGLIVSKTTPKVMQRETLADKVAFSKKIIITRLVVNVRIYFATLIIGGFLGATSAGYYRAAQRIVPAFEEIVSEPTRIQSWNLFRRSRDAYGDTSRFGALSLRFFPILFYGAVPLFIGVFLMADTLTAGILGPGWEPATPVLRILAVAALIRCSGNASAAILTLAGQVQKLPWIMALYSGITIAAILSAASFGITAIALSEVVASIIVFSINAIIMKRYAGIHWHIILCRSWAVLPALALAYIPIFFADRLNLFSEAHDLVRFVLIGLGMMAFVIPAVLLLDGSLRNALRNRGFSEHSVG</sequence>
<evidence type="ECO:0000256" key="3">
    <source>
        <dbReference type="ARBA" id="ARBA00022475"/>
    </source>
</evidence>
<proteinExistence type="inferred from homology"/>
<feature type="transmembrane region" description="Helical" evidence="7">
    <location>
        <begin position="45"/>
        <end position="63"/>
    </location>
</feature>
<keyword evidence="5 7" id="KW-1133">Transmembrane helix</keyword>
<dbReference type="PANTHER" id="PTHR30250">
    <property type="entry name" value="PST FAMILY PREDICTED COLANIC ACID TRANSPORTER"/>
    <property type="match status" value="1"/>
</dbReference>
<feature type="transmembrane region" description="Helical" evidence="7">
    <location>
        <begin position="448"/>
        <end position="469"/>
    </location>
</feature>
<name>A0A0P1EIW4_9RHOB</name>
<feature type="transmembrane region" description="Helical" evidence="7">
    <location>
        <begin position="117"/>
        <end position="137"/>
    </location>
</feature>
<comment type="similarity">
    <text evidence="2">Belongs to the polysaccharide synthase family.</text>
</comment>
<dbReference type="RefSeq" id="WP_058272056.1">
    <property type="nucleotide sequence ID" value="NZ_CYPS01000010.1"/>
</dbReference>
<evidence type="ECO:0000313" key="8">
    <source>
        <dbReference type="EMBL" id="CUH41936.1"/>
    </source>
</evidence>
<comment type="subcellular location">
    <subcellularLocation>
        <location evidence="1">Cell membrane</location>
        <topology evidence="1">Multi-pass membrane protein</topology>
    </subcellularLocation>
</comment>
<feature type="transmembrane region" description="Helical" evidence="7">
    <location>
        <begin position="415"/>
        <end position="436"/>
    </location>
</feature>
<keyword evidence="3" id="KW-1003">Cell membrane</keyword>
<feature type="transmembrane region" description="Helical" evidence="7">
    <location>
        <begin position="144"/>
        <end position="167"/>
    </location>
</feature>
<dbReference type="InterPro" id="IPR050833">
    <property type="entry name" value="Poly_Biosynth_Transport"/>
</dbReference>
<dbReference type="PANTHER" id="PTHR30250:SF10">
    <property type="entry name" value="LIPOPOLYSACCHARIDE BIOSYNTHESIS PROTEIN WZXC"/>
    <property type="match status" value="1"/>
</dbReference>
<organism evidence="8 9">
    <name type="scientific">Ruegeria atlantica</name>
    <dbReference type="NCBI Taxonomy" id="81569"/>
    <lineage>
        <taxon>Bacteria</taxon>
        <taxon>Pseudomonadati</taxon>
        <taxon>Pseudomonadota</taxon>
        <taxon>Alphaproteobacteria</taxon>
        <taxon>Rhodobacterales</taxon>
        <taxon>Roseobacteraceae</taxon>
        <taxon>Ruegeria</taxon>
    </lineage>
</organism>
<evidence type="ECO:0000256" key="7">
    <source>
        <dbReference type="SAM" id="Phobius"/>
    </source>
</evidence>
<dbReference type="Proteomes" id="UP000050786">
    <property type="component" value="Unassembled WGS sequence"/>
</dbReference>
<gene>
    <name evidence="8" type="primary">tuaB_1</name>
    <name evidence="8" type="ORF">RUM4293_00820</name>
</gene>
<keyword evidence="4 7" id="KW-0812">Transmembrane</keyword>
<feature type="transmembrane region" description="Helical" evidence="7">
    <location>
        <begin position="84"/>
        <end position="105"/>
    </location>
</feature>